<dbReference type="InterPro" id="IPR036179">
    <property type="entry name" value="Ig-like_dom_sf"/>
</dbReference>
<feature type="non-terminal residue" evidence="2">
    <location>
        <position position="1"/>
    </location>
</feature>
<evidence type="ECO:0000313" key="3">
    <source>
        <dbReference type="Proteomes" id="UP000296049"/>
    </source>
</evidence>
<dbReference type="SUPFAM" id="SSF48726">
    <property type="entry name" value="Immunoglobulin"/>
    <property type="match status" value="1"/>
</dbReference>
<feature type="non-terminal residue" evidence="2">
    <location>
        <position position="80"/>
    </location>
</feature>
<dbReference type="PANTHER" id="PTHR37996">
    <property type="entry name" value="B- AND T-LYMPHOCYTE ATTENUATOR"/>
    <property type="match status" value="1"/>
</dbReference>
<name>R0LQ78_ANAPL</name>
<dbReference type="Proteomes" id="UP000296049">
    <property type="component" value="Unassembled WGS sequence"/>
</dbReference>
<dbReference type="GO" id="GO:0038023">
    <property type="term" value="F:signaling receptor activity"/>
    <property type="evidence" value="ECO:0007669"/>
    <property type="project" value="InterPro"/>
</dbReference>
<accession>R0LQ78</accession>
<sequence length="80" mass="9368">CPVEIQVQRNSEYVTNIGNSLIIYCPVHYCKERPFIQWCKIEAHKCVPLDNSKAEWNSTVFILKFFAIHQNDSGMYRCQA</sequence>
<dbReference type="InterPro" id="IPR007110">
    <property type="entry name" value="Ig-like_dom"/>
</dbReference>
<dbReference type="PROSITE" id="PS50835">
    <property type="entry name" value="IG_LIKE"/>
    <property type="match status" value="1"/>
</dbReference>
<evidence type="ECO:0000313" key="2">
    <source>
        <dbReference type="EMBL" id="EOB02588.1"/>
    </source>
</evidence>
<keyword evidence="3" id="KW-1185">Reference proteome</keyword>
<reference evidence="3" key="1">
    <citation type="journal article" date="2013" name="Nat. Genet.">
        <title>The duck genome and transcriptome provide insight into an avian influenza virus reservoir species.</title>
        <authorList>
            <person name="Huang Y."/>
            <person name="Li Y."/>
            <person name="Burt D.W."/>
            <person name="Chen H."/>
            <person name="Zhang Y."/>
            <person name="Qian W."/>
            <person name="Kim H."/>
            <person name="Gan S."/>
            <person name="Zhao Y."/>
            <person name="Li J."/>
            <person name="Yi K."/>
            <person name="Feng H."/>
            <person name="Zhu P."/>
            <person name="Li B."/>
            <person name="Liu Q."/>
            <person name="Fairley S."/>
            <person name="Magor K.E."/>
            <person name="Du Z."/>
            <person name="Hu X."/>
            <person name="Goodman L."/>
            <person name="Tafer H."/>
            <person name="Vignal A."/>
            <person name="Lee T."/>
            <person name="Kim K.W."/>
            <person name="Sheng Z."/>
            <person name="An Y."/>
            <person name="Searle S."/>
            <person name="Herrero J."/>
            <person name="Groenen M.A."/>
            <person name="Crooijmans R.P."/>
            <person name="Faraut T."/>
            <person name="Cai Q."/>
            <person name="Webster R.G."/>
            <person name="Aldridge J.R."/>
            <person name="Warren W.C."/>
            <person name="Bartschat S."/>
            <person name="Kehr S."/>
            <person name="Marz M."/>
            <person name="Stadler P.F."/>
            <person name="Smith J."/>
            <person name="Kraus R.H."/>
            <person name="Zhao Y."/>
            <person name="Ren L."/>
            <person name="Fei J."/>
            <person name="Morisson M."/>
            <person name="Kaiser P."/>
            <person name="Griffin D.K."/>
            <person name="Rao M."/>
            <person name="Pitel F."/>
            <person name="Wang J."/>
            <person name="Li N."/>
        </authorList>
    </citation>
    <scope>NUCLEOTIDE SEQUENCE [LARGE SCALE GENOMIC DNA]</scope>
</reference>
<proteinExistence type="predicted"/>
<protein>
    <submittedName>
        <fullName evidence="2">B-and T-lymphocyte attenuator</fullName>
    </submittedName>
</protein>
<dbReference type="EMBL" id="KB742943">
    <property type="protein sequence ID" value="EOB02588.1"/>
    <property type="molecule type" value="Genomic_DNA"/>
</dbReference>
<gene>
    <name evidence="2" type="ORF">Anapl_09408</name>
</gene>
<dbReference type="Gene3D" id="2.60.40.10">
    <property type="entry name" value="Immunoglobulins"/>
    <property type="match status" value="1"/>
</dbReference>
<dbReference type="PANTHER" id="PTHR37996:SF1">
    <property type="entry name" value="B- AND T-LYMPHOCYTE ATTENUATOR"/>
    <property type="match status" value="1"/>
</dbReference>
<dbReference type="InterPro" id="IPR039257">
    <property type="entry name" value="BTLA"/>
</dbReference>
<organism evidence="2 3">
    <name type="scientific">Anas platyrhynchos</name>
    <name type="common">Mallard</name>
    <name type="synonym">Anas boschas</name>
    <dbReference type="NCBI Taxonomy" id="8839"/>
    <lineage>
        <taxon>Eukaryota</taxon>
        <taxon>Metazoa</taxon>
        <taxon>Chordata</taxon>
        <taxon>Craniata</taxon>
        <taxon>Vertebrata</taxon>
        <taxon>Euteleostomi</taxon>
        <taxon>Archelosauria</taxon>
        <taxon>Archosauria</taxon>
        <taxon>Dinosauria</taxon>
        <taxon>Saurischia</taxon>
        <taxon>Theropoda</taxon>
        <taxon>Coelurosauria</taxon>
        <taxon>Aves</taxon>
        <taxon>Neognathae</taxon>
        <taxon>Galloanserae</taxon>
        <taxon>Anseriformes</taxon>
        <taxon>Anatidae</taxon>
        <taxon>Anatinae</taxon>
        <taxon>Anas</taxon>
    </lineage>
</organism>
<dbReference type="GO" id="GO:0002768">
    <property type="term" value="P:immune response-regulating cell surface receptor signaling pathway"/>
    <property type="evidence" value="ECO:0007669"/>
    <property type="project" value="InterPro"/>
</dbReference>
<feature type="domain" description="Ig-like" evidence="1">
    <location>
        <begin position="2"/>
        <end position="80"/>
    </location>
</feature>
<evidence type="ECO:0000259" key="1">
    <source>
        <dbReference type="PROSITE" id="PS50835"/>
    </source>
</evidence>
<dbReference type="InterPro" id="IPR013783">
    <property type="entry name" value="Ig-like_fold"/>
</dbReference>
<dbReference type="AlphaFoldDB" id="R0LQ78"/>
<dbReference type="GO" id="GO:0005886">
    <property type="term" value="C:plasma membrane"/>
    <property type="evidence" value="ECO:0007669"/>
    <property type="project" value="InterPro"/>
</dbReference>